<feature type="region of interest" description="Disordered" evidence="1">
    <location>
        <begin position="1"/>
        <end position="21"/>
    </location>
</feature>
<evidence type="ECO:0000256" key="1">
    <source>
        <dbReference type="SAM" id="MobiDB-lite"/>
    </source>
</evidence>
<sequence>MERGMENMSIDDGEEDGWSITGDEETHKSAYDLCLLGWCLIASVEYEDPMQILLVFANFLAQMHNLLPSFFLEMVARQFGKFSKFIEYDMKQRSGGMKNFLRIRVQLDVQNPLKRKKKINSFFVKLNHEGKEMQGWDLSLRV</sequence>
<protein>
    <submittedName>
        <fullName evidence="2">Uncharacterized protein</fullName>
    </submittedName>
</protein>
<evidence type="ECO:0000313" key="3">
    <source>
        <dbReference type="Proteomes" id="UP000593560"/>
    </source>
</evidence>
<evidence type="ECO:0000313" key="2">
    <source>
        <dbReference type="EMBL" id="MBA0814833.1"/>
    </source>
</evidence>
<gene>
    <name evidence="2" type="ORF">Gohar_020633</name>
</gene>
<keyword evidence="3" id="KW-1185">Reference proteome</keyword>
<accession>A0A7J9HYV3</accession>
<dbReference type="Proteomes" id="UP000593560">
    <property type="component" value="Unassembled WGS sequence"/>
</dbReference>
<proteinExistence type="predicted"/>
<feature type="non-terminal residue" evidence="2">
    <location>
        <position position="142"/>
    </location>
</feature>
<name>A0A7J9HYV3_9ROSI</name>
<dbReference type="EMBL" id="JABFAD010000012">
    <property type="protein sequence ID" value="MBA0814833.1"/>
    <property type="molecule type" value="Genomic_DNA"/>
</dbReference>
<organism evidence="2 3">
    <name type="scientific">Gossypium harknessii</name>
    <dbReference type="NCBI Taxonomy" id="34285"/>
    <lineage>
        <taxon>Eukaryota</taxon>
        <taxon>Viridiplantae</taxon>
        <taxon>Streptophyta</taxon>
        <taxon>Embryophyta</taxon>
        <taxon>Tracheophyta</taxon>
        <taxon>Spermatophyta</taxon>
        <taxon>Magnoliopsida</taxon>
        <taxon>eudicotyledons</taxon>
        <taxon>Gunneridae</taxon>
        <taxon>Pentapetalae</taxon>
        <taxon>rosids</taxon>
        <taxon>malvids</taxon>
        <taxon>Malvales</taxon>
        <taxon>Malvaceae</taxon>
        <taxon>Malvoideae</taxon>
        <taxon>Gossypium</taxon>
    </lineage>
</organism>
<reference evidence="2 3" key="1">
    <citation type="journal article" date="2019" name="Genome Biol. Evol.">
        <title>Insights into the evolution of the New World diploid cottons (Gossypium, subgenus Houzingenia) based on genome sequencing.</title>
        <authorList>
            <person name="Grover C.E."/>
            <person name="Arick M.A. 2nd"/>
            <person name="Thrash A."/>
            <person name="Conover J.L."/>
            <person name="Sanders W.S."/>
            <person name="Peterson D.G."/>
            <person name="Frelichowski J.E."/>
            <person name="Scheffler J.A."/>
            <person name="Scheffler B.E."/>
            <person name="Wendel J.F."/>
        </authorList>
    </citation>
    <scope>NUCLEOTIDE SEQUENCE [LARGE SCALE GENOMIC DNA]</scope>
    <source>
        <strain evidence="2">0</strain>
        <tissue evidence="2">Leaf</tissue>
    </source>
</reference>
<comment type="caution">
    <text evidence="2">The sequence shown here is derived from an EMBL/GenBank/DDBJ whole genome shotgun (WGS) entry which is preliminary data.</text>
</comment>
<dbReference type="OrthoDB" id="1750606at2759"/>
<dbReference type="AlphaFoldDB" id="A0A7J9HYV3"/>